<evidence type="ECO:0000313" key="1">
    <source>
        <dbReference type="EMBL" id="CAD7082862.1"/>
    </source>
</evidence>
<accession>A0A7R8UL63</accession>
<keyword evidence="2" id="KW-1185">Reference proteome</keyword>
<dbReference type="InParanoid" id="A0A7R8UL63"/>
<evidence type="ECO:0000313" key="2">
    <source>
        <dbReference type="Proteomes" id="UP000594454"/>
    </source>
</evidence>
<dbReference type="Proteomes" id="UP000594454">
    <property type="component" value="Chromosome 2"/>
</dbReference>
<gene>
    <name evidence="1" type="ORF">HERILL_LOCUS5863</name>
</gene>
<protein>
    <submittedName>
        <fullName evidence="1">Uncharacterized protein</fullName>
    </submittedName>
</protein>
<proteinExistence type="predicted"/>
<dbReference type="EMBL" id="LR899010">
    <property type="protein sequence ID" value="CAD7082862.1"/>
    <property type="molecule type" value="Genomic_DNA"/>
</dbReference>
<dbReference type="AlphaFoldDB" id="A0A7R8UL63"/>
<name>A0A7R8UL63_HERIL</name>
<reference evidence="1 2" key="1">
    <citation type="submission" date="2020-11" db="EMBL/GenBank/DDBJ databases">
        <authorList>
            <person name="Wallbank WR R."/>
            <person name="Pardo Diaz C."/>
            <person name="Kozak K."/>
            <person name="Martin S."/>
            <person name="Jiggins C."/>
            <person name="Moest M."/>
            <person name="Warren A I."/>
            <person name="Generalovic N T."/>
            <person name="Byers J.R.P. K."/>
            <person name="Montejo-Kovacevich G."/>
            <person name="Yen C E."/>
        </authorList>
    </citation>
    <scope>NUCLEOTIDE SEQUENCE [LARGE SCALE GENOMIC DNA]</scope>
</reference>
<organism evidence="1 2">
    <name type="scientific">Hermetia illucens</name>
    <name type="common">Black soldier fly</name>
    <dbReference type="NCBI Taxonomy" id="343691"/>
    <lineage>
        <taxon>Eukaryota</taxon>
        <taxon>Metazoa</taxon>
        <taxon>Ecdysozoa</taxon>
        <taxon>Arthropoda</taxon>
        <taxon>Hexapoda</taxon>
        <taxon>Insecta</taxon>
        <taxon>Pterygota</taxon>
        <taxon>Neoptera</taxon>
        <taxon>Endopterygota</taxon>
        <taxon>Diptera</taxon>
        <taxon>Brachycera</taxon>
        <taxon>Stratiomyomorpha</taxon>
        <taxon>Stratiomyidae</taxon>
        <taxon>Hermetiinae</taxon>
        <taxon>Hermetia</taxon>
    </lineage>
</organism>
<sequence>MLFFFTHTHAFNFTTPKNFICQRKNYIFVRLIVFKGKLQNFRAGDSKKTANLVKVGKSSVSLPSPRERVS</sequence>